<evidence type="ECO:0000313" key="1">
    <source>
        <dbReference type="EMBL" id="KAJ0083709.1"/>
    </source>
</evidence>
<proteinExistence type="predicted"/>
<organism evidence="1 2">
    <name type="scientific">Pistacia atlantica</name>
    <dbReference type="NCBI Taxonomy" id="434234"/>
    <lineage>
        <taxon>Eukaryota</taxon>
        <taxon>Viridiplantae</taxon>
        <taxon>Streptophyta</taxon>
        <taxon>Embryophyta</taxon>
        <taxon>Tracheophyta</taxon>
        <taxon>Spermatophyta</taxon>
        <taxon>Magnoliopsida</taxon>
        <taxon>eudicotyledons</taxon>
        <taxon>Gunneridae</taxon>
        <taxon>Pentapetalae</taxon>
        <taxon>rosids</taxon>
        <taxon>malvids</taxon>
        <taxon>Sapindales</taxon>
        <taxon>Anacardiaceae</taxon>
        <taxon>Pistacia</taxon>
    </lineage>
</organism>
<reference evidence="2" key="1">
    <citation type="journal article" date="2023" name="G3 (Bethesda)">
        <title>Genome assembly and association tests identify interacting loci associated with vigor, precocity, and sex in interspecific pistachio rootstocks.</title>
        <authorList>
            <person name="Palmer W."/>
            <person name="Jacygrad E."/>
            <person name="Sagayaradj S."/>
            <person name="Cavanaugh K."/>
            <person name="Han R."/>
            <person name="Bertier L."/>
            <person name="Beede B."/>
            <person name="Kafkas S."/>
            <person name="Golino D."/>
            <person name="Preece J."/>
            <person name="Michelmore R."/>
        </authorList>
    </citation>
    <scope>NUCLEOTIDE SEQUENCE [LARGE SCALE GENOMIC DNA]</scope>
</reference>
<comment type="caution">
    <text evidence="1">The sequence shown here is derived from an EMBL/GenBank/DDBJ whole genome shotgun (WGS) entry which is preliminary data.</text>
</comment>
<dbReference type="Proteomes" id="UP001164250">
    <property type="component" value="Chromosome 11"/>
</dbReference>
<sequence>MALSIVKGLLQHYVDSLVDEGVLNEQFSHIQTLRIEEPDFVEQLINTYCMNVEAVLSELTSCISLSHVDYSQLAVLARQVEDRSSG</sequence>
<dbReference type="EMBL" id="CM047907">
    <property type="protein sequence ID" value="KAJ0083709.1"/>
    <property type="molecule type" value="Genomic_DNA"/>
</dbReference>
<gene>
    <name evidence="1" type="ORF">Patl1_30456</name>
</gene>
<accession>A0ACC1A8S2</accession>
<name>A0ACC1A8S2_9ROSI</name>
<keyword evidence="2" id="KW-1185">Reference proteome</keyword>
<protein>
    <submittedName>
        <fullName evidence="1">Uncharacterized protein</fullName>
    </submittedName>
</protein>
<evidence type="ECO:0000313" key="2">
    <source>
        <dbReference type="Proteomes" id="UP001164250"/>
    </source>
</evidence>